<proteinExistence type="predicted"/>
<sequence>MPALPALVAPALVLINPFPDELGGPAIVHGNGGRDGAAVEDLAVHLAGGGEGVVPGDKLNEGDAAGLAGGAVLEDGDAGDLAEGGEEGVEVGVGEGVLEVRDVECGLGGGQAS</sequence>
<reference evidence="1" key="1">
    <citation type="submission" date="2018-02" db="EMBL/GenBank/DDBJ databases">
        <title>Rhizophora mucronata_Transcriptome.</title>
        <authorList>
            <person name="Meera S.P."/>
            <person name="Sreeshan A."/>
            <person name="Augustine A."/>
        </authorList>
    </citation>
    <scope>NUCLEOTIDE SEQUENCE</scope>
    <source>
        <tissue evidence="1">Leaf</tissue>
    </source>
</reference>
<evidence type="ECO:0000313" key="1">
    <source>
        <dbReference type="EMBL" id="MBW89926.1"/>
    </source>
</evidence>
<accession>A0A2P2J8W2</accession>
<dbReference type="AlphaFoldDB" id="A0A2P2J8W2"/>
<protein>
    <submittedName>
        <fullName evidence="1">Uncharacterized protein MANES_S019300</fullName>
    </submittedName>
</protein>
<dbReference type="EMBL" id="GGEC01009443">
    <property type="protein sequence ID" value="MBW89926.1"/>
    <property type="molecule type" value="Transcribed_RNA"/>
</dbReference>
<name>A0A2P2J8W2_RHIMU</name>
<organism evidence="1">
    <name type="scientific">Rhizophora mucronata</name>
    <name type="common">Asiatic mangrove</name>
    <dbReference type="NCBI Taxonomy" id="61149"/>
    <lineage>
        <taxon>Eukaryota</taxon>
        <taxon>Viridiplantae</taxon>
        <taxon>Streptophyta</taxon>
        <taxon>Embryophyta</taxon>
        <taxon>Tracheophyta</taxon>
        <taxon>Spermatophyta</taxon>
        <taxon>Magnoliopsida</taxon>
        <taxon>eudicotyledons</taxon>
        <taxon>Gunneridae</taxon>
        <taxon>Pentapetalae</taxon>
        <taxon>rosids</taxon>
        <taxon>fabids</taxon>
        <taxon>Malpighiales</taxon>
        <taxon>Rhizophoraceae</taxon>
        <taxon>Rhizophora</taxon>
    </lineage>
</organism>